<gene>
    <name evidence="2" type="ORF">Vau01_089890</name>
</gene>
<name>A0A8J3ZET1_9ACTN</name>
<dbReference type="EMBL" id="BOPG01000067">
    <property type="protein sequence ID" value="GIJ61473.1"/>
    <property type="molecule type" value="Genomic_DNA"/>
</dbReference>
<feature type="transmembrane region" description="Helical" evidence="1">
    <location>
        <begin position="187"/>
        <end position="204"/>
    </location>
</feature>
<feature type="transmembrane region" description="Helical" evidence="1">
    <location>
        <begin position="148"/>
        <end position="175"/>
    </location>
</feature>
<reference evidence="2" key="1">
    <citation type="submission" date="2021-01" db="EMBL/GenBank/DDBJ databases">
        <title>Whole genome shotgun sequence of Virgisporangium aurantiacum NBRC 16421.</title>
        <authorList>
            <person name="Komaki H."/>
            <person name="Tamura T."/>
        </authorList>
    </citation>
    <scope>NUCLEOTIDE SEQUENCE</scope>
    <source>
        <strain evidence="2">NBRC 16421</strain>
    </source>
</reference>
<keyword evidence="1" id="KW-1133">Transmembrane helix</keyword>
<proteinExistence type="predicted"/>
<organism evidence="2 3">
    <name type="scientific">Virgisporangium aurantiacum</name>
    <dbReference type="NCBI Taxonomy" id="175570"/>
    <lineage>
        <taxon>Bacteria</taxon>
        <taxon>Bacillati</taxon>
        <taxon>Actinomycetota</taxon>
        <taxon>Actinomycetes</taxon>
        <taxon>Micromonosporales</taxon>
        <taxon>Micromonosporaceae</taxon>
        <taxon>Virgisporangium</taxon>
    </lineage>
</organism>
<keyword evidence="3" id="KW-1185">Reference proteome</keyword>
<evidence type="ECO:0000313" key="3">
    <source>
        <dbReference type="Proteomes" id="UP000612585"/>
    </source>
</evidence>
<dbReference type="AlphaFoldDB" id="A0A8J3ZET1"/>
<protein>
    <submittedName>
        <fullName evidence="2">MFS transporter</fullName>
    </submittedName>
</protein>
<dbReference type="RefSeq" id="WP_204006429.1">
    <property type="nucleotide sequence ID" value="NZ_BOPG01000067.1"/>
</dbReference>
<dbReference type="Proteomes" id="UP000612585">
    <property type="component" value="Unassembled WGS sequence"/>
</dbReference>
<feature type="transmembrane region" description="Helical" evidence="1">
    <location>
        <begin position="7"/>
        <end position="25"/>
    </location>
</feature>
<evidence type="ECO:0000313" key="2">
    <source>
        <dbReference type="EMBL" id="GIJ61473.1"/>
    </source>
</evidence>
<feature type="transmembrane region" description="Helical" evidence="1">
    <location>
        <begin position="210"/>
        <end position="232"/>
    </location>
</feature>
<comment type="caution">
    <text evidence="2">The sequence shown here is derived from an EMBL/GenBank/DDBJ whole genome shotgun (WGS) entry which is preliminary data.</text>
</comment>
<sequence length="510" mass="53585">MRVDVRVVAYAVVLAGGYLLLPTVGTDLAAQVARADFIRDAGFAPVDLRWYGGTVQYGYSIVAPAVMALLGVRVTGALALVVSTVAFAVLLRRTGAIRPRLGMALGGLCFAGNLVSGRTTFALGVAFGLLGLLALTAPWRVGWRWGCAATAVVLAATTSPVAGLFAGLAGVALAAGCWRDAARRWDGVVLAGSAAVGLVPTTLLSDVDGWMNLAATDTVRACVTGLLVAALVPRRPVRVGGLLAAAGVLAAFLVHTPVGLNATRLATMFAVPVLAAYVPLPRPGLGSRFAGAAGLAVVAVWQPPLIVADLRDAGNPTADRAYFAPLLAELRSRRPVGRVEIPPTRDYWEAAYAARDVHLARGWLRQADLARNPLFFTGALSASDYEAWLREQGVSYVALPTIDAADFSWVGRREAALVRGGLPYLTEVWRGDDWTLYEVDGRPSIVDGGTLVATDAGSVTVDVPAGSTVVKIRYSGWLRVDDARNARLEPGPAGWTRLVATVPGRYRIDS</sequence>
<keyword evidence="1" id="KW-0812">Transmembrane</keyword>
<feature type="transmembrane region" description="Helical" evidence="1">
    <location>
        <begin position="61"/>
        <end position="91"/>
    </location>
</feature>
<keyword evidence="1" id="KW-0472">Membrane</keyword>
<feature type="transmembrane region" description="Helical" evidence="1">
    <location>
        <begin position="239"/>
        <end position="256"/>
    </location>
</feature>
<accession>A0A8J3ZET1</accession>
<evidence type="ECO:0000256" key="1">
    <source>
        <dbReference type="SAM" id="Phobius"/>
    </source>
</evidence>
<feature type="transmembrane region" description="Helical" evidence="1">
    <location>
        <begin position="103"/>
        <end position="136"/>
    </location>
</feature>